<proteinExistence type="predicted"/>
<gene>
    <name evidence="1" type="ORF">NAS2_1532</name>
</gene>
<dbReference type="GeneID" id="55585342"/>
<dbReference type="OrthoDB" id="6817at2157"/>
<protein>
    <submittedName>
        <fullName evidence="1">Uncharacterized protein</fullName>
    </submittedName>
</protein>
<organism evidence="1 2">
    <name type="scientific">Conexivisphaera calida</name>
    <dbReference type="NCBI Taxonomy" id="1874277"/>
    <lineage>
        <taxon>Archaea</taxon>
        <taxon>Nitrososphaerota</taxon>
        <taxon>Conexivisphaeria</taxon>
        <taxon>Conexivisphaerales</taxon>
        <taxon>Conexivisphaeraceae</taxon>
        <taxon>Conexivisphaera</taxon>
    </lineage>
</organism>
<reference evidence="1 2" key="1">
    <citation type="journal article" date="2019" name="ISME J.">
        <title>Isolation and characterization of a thermophilic sulfur- and iron-reducing thaumarchaeote from a terrestrial acidic hot spring.</title>
        <authorList>
            <person name="Kato S."/>
            <person name="Itoh T."/>
            <person name="Yuki M."/>
            <person name="Nagamori M."/>
            <person name="Ohnishi M."/>
            <person name="Uematsu K."/>
            <person name="Suzuki K."/>
            <person name="Takashina T."/>
            <person name="Ohkuma M."/>
        </authorList>
    </citation>
    <scope>NUCLEOTIDE SEQUENCE [LARGE SCALE GENOMIC DNA]</scope>
    <source>
        <strain evidence="1 2">NAS-02</strain>
    </source>
</reference>
<name>A0A4P2VIB7_9ARCH</name>
<accession>A0A4P2VIB7</accession>
<dbReference type="EMBL" id="AP018732">
    <property type="protein sequence ID" value="BBE42912.1"/>
    <property type="molecule type" value="Genomic_DNA"/>
</dbReference>
<keyword evidence="2" id="KW-1185">Reference proteome</keyword>
<dbReference type="Proteomes" id="UP000509448">
    <property type="component" value="Chromosome"/>
</dbReference>
<dbReference type="RefSeq" id="WP_174449090.1">
    <property type="nucleotide sequence ID" value="NZ_AP018732.1"/>
</dbReference>
<dbReference type="KEGG" id="ccai:NAS2_1532"/>
<dbReference type="AlphaFoldDB" id="A0A4P2VIB7"/>
<evidence type="ECO:0000313" key="1">
    <source>
        <dbReference type="EMBL" id="BBE42912.1"/>
    </source>
</evidence>
<evidence type="ECO:0000313" key="2">
    <source>
        <dbReference type="Proteomes" id="UP000509448"/>
    </source>
</evidence>
<sequence length="130" mass="14134">MAKDCDHTPVYAGVVNLRLDGEPVGFIDVWRCTKCGMLFAEERRYPPREDYSLGFNEPRGVLSLAVCSTGGGYEWALVDAAPGVVAKCGECEVSISEGPRASSNACEVSILPLSDILNRNVELREVSSHR</sequence>